<evidence type="ECO:0000256" key="1">
    <source>
        <dbReference type="SAM" id="MobiDB-lite"/>
    </source>
</evidence>
<dbReference type="GO" id="GO:0005615">
    <property type="term" value="C:extracellular space"/>
    <property type="evidence" value="ECO:0007669"/>
    <property type="project" value="TreeGrafter"/>
</dbReference>
<sequence>MYPFIGLCLLLLSEQLSCLPQSYNDPRGAATEEVYPNTPESPRSSLNGTTTPRQAEGQRESARTLLSTVTKQLSAGKFELTAGNSSCQNFMPLQSMTDHLLFSRDFINLALVVTLGGLGCQAEAESLILQLYEDLGKEDTNKIFLKILDVMNIKHSTPVALGQMSQPDDLHALLFNIEQMPLSQSAAGVPNYHCTDLDQVNGSHLLGSTNSIHASYSEAASACQRLGYSCAGIAANETGLFSVIKREHSYFLPHQGCQSWLHHCTVPQIGYHRVRRQEVDVNCNNENEQEVHKIIQWIPAVSTLYHIGTTVYYAVQNCKELAKERALEAIIDVGYDALVAATGNAVGIAGYALKPRIKDSMQNLLNYFNQPEIIEQ</sequence>
<evidence type="ECO:0000256" key="2">
    <source>
        <dbReference type="SAM" id="SignalP"/>
    </source>
</evidence>
<dbReference type="RefSeq" id="XP_033791889.1">
    <property type="nucleotide sequence ID" value="XM_033935998.1"/>
</dbReference>
<organism evidence="3 4">
    <name type="scientific">Geotrypetes seraphini</name>
    <name type="common">Gaboon caecilian</name>
    <name type="synonym">Caecilia seraphini</name>
    <dbReference type="NCBI Taxonomy" id="260995"/>
    <lineage>
        <taxon>Eukaryota</taxon>
        <taxon>Metazoa</taxon>
        <taxon>Chordata</taxon>
        <taxon>Craniata</taxon>
        <taxon>Vertebrata</taxon>
        <taxon>Euteleostomi</taxon>
        <taxon>Amphibia</taxon>
        <taxon>Gymnophiona</taxon>
        <taxon>Geotrypetes</taxon>
    </lineage>
</organism>
<dbReference type="AlphaFoldDB" id="A0A6P8Q6H4"/>
<feature type="signal peptide" evidence="2">
    <location>
        <begin position="1"/>
        <end position="18"/>
    </location>
</feature>
<gene>
    <name evidence="4 5 6" type="primary">APOF</name>
</gene>
<feature type="compositionally biased region" description="Polar residues" evidence="1">
    <location>
        <begin position="38"/>
        <end position="53"/>
    </location>
</feature>
<keyword evidence="2" id="KW-0732">Signal</keyword>
<dbReference type="RefSeq" id="XP_033791892.1">
    <property type="nucleotide sequence ID" value="XM_033936001.1"/>
</dbReference>
<dbReference type="GeneID" id="117356585"/>
<evidence type="ECO:0000313" key="4">
    <source>
        <dbReference type="RefSeq" id="XP_033791889.1"/>
    </source>
</evidence>
<feature type="region of interest" description="Disordered" evidence="1">
    <location>
        <begin position="29"/>
        <end position="61"/>
    </location>
</feature>
<dbReference type="KEGG" id="gsh:117356585"/>
<reference evidence="4 5" key="1">
    <citation type="submission" date="2025-04" db="UniProtKB">
        <authorList>
            <consortium name="RefSeq"/>
        </authorList>
    </citation>
    <scope>IDENTIFICATION</scope>
</reference>
<proteinExistence type="predicted"/>
<protein>
    <submittedName>
        <fullName evidence="4 5">Apolipoprotein F</fullName>
    </submittedName>
</protein>
<dbReference type="PANTHER" id="PTHR15011">
    <property type="entry name" value="APOLIPOPROTEIN F"/>
    <property type="match status" value="1"/>
</dbReference>
<evidence type="ECO:0000313" key="5">
    <source>
        <dbReference type="RefSeq" id="XP_033791890.1"/>
    </source>
</evidence>
<dbReference type="CTD" id="319"/>
<evidence type="ECO:0000313" key="3">
    <source>
        <dbReference type="Proteomes" id="UP000515159"/>
    </source>
</evidence>
<accession>A0A6P8Q6H4</accession>
<dbReference type="PANTHER" id="PTHR15011:SF3">
    <property type="entry name" value="APOLIPOPROTEIN F"/>
    <property type="match status" value="1"/>
</dbReference>
<dbReference type="RefSeq" id="XP_033791890.1">
    <property type="nucleotide sequence ID" value="XM_033935999.1"/>
</dbReference>
<evidence type="ECO:0000313" key="6">
    <source>
        <dbReference type="RefSeq" id="XP_033791892.1"/>
    </source>
</evidence>
<dbReference type="GO" id="GO:0008203">
    <property type="term" value="P:cholesterol metabolic process"/>
    <property type="evidence" value="ECO:0007669"/>
    <property type="project" value="TreeGrafter"/>
</dbReference>
<dbReference type="InterPro" id="IPR026114">
    <property type="entry name" value="APOF"/>
</dbReference>
<dbReference type="OrthoDB" id="9895613at2759"/>
<dbReference type="Proteomes" id="UP000515159">
    <property type="component" value="Chromosome 3"/>
</dbReference>
<keyword evidence="3" id="KW-1185">Reference proteome</keyword>
<name>A0A6P8Q6H4_GEOSA</name>
<dbReference type="Pfam" id="PF15148">
    <property type="entry name" value="Apolipo_F"/>
    <property type="match status" value="1"/>
</dbReference>
<feature type="chain" id="PRO_5044653990" evidence="2">
    <location>
        <begin position="19"/>
        <end position="376"/>
    </location>
</feature>